<dbReference type="PANTHER" id="PTHR34709:SF75">
    <property type="entry name" value="FBD DOMAIN-CONTAINING PROTEIN"/>
    <property type="match status" value="1"/>
</dbReference>
<sequence>MPPQGSRRRTGSEDGDGDGVDRISSLPDELLLEILGRLFDLPEAVRSTILSRCWYRLWNMLSKLDFSDIDPGLVETMLAQVTSPVVHCLNFSFDTPLSLHRTFSPLHAAALLHLESFSISTDVNSDGDNVISLPCYDRTVFLRIDIENEWLAPPWSGQFTMLKNLSIVRGWIDPASMLPMFPLLRVLEIYDCLSLDIVKVHSESLEVLSLQTANVETIHRIDIDAPVLKDMKVRIIMDYDFTISFSAPAVKNLDWRCYGKAWFDGLWGLDSIYERKHHACYVLSLTIFCHCLSPHYDAHGAWSFVQKIESLPATNYSILELDLETEGHA</sequence>
<dbReference type="PANTHER" id="PTHR34709">
    <property type="entry name" value="OS10G0396666 PROTEIN"/>
    <property type="match status" value="1"/>
</dbReference>
<organism evidence="2 3">
    <name type="scientific">Urochloa decumbens</name>
    <dbReference type="NCBI Taxonomy" id="240449"/>
    <lineage>
        <taxon>Eukaryota</taxon>
        <taxon>Viridiplantae</taxon>
        <taxon>Streptophyta</taxon>
        <taxon>Embryophyta</taxon>
        <taxon>Tracheophyta</taxon>
        <taxon>Spermatophyta</taxon>
        <taxon>Magnoliopsida</taxon>
        <taxon>Liliopsida</taxon>
        <taxon>Poales</taxon>
        <taxon>Poaceae</taxon>
        <taxon>PACMAD clade</taxon>
        <taxon>Panicoideae</taxon>
        <taxon>Panicodae</taxon>
        <taxon>Paniceae</taxon>
        <taxon>Melinidinae</taxon>
        <taxon>Urochloa</taxon>
    </lineage>
</organism>
<evidence type="ECO:0000256" key="1">
    <source>
        <dbReference type="SAM" id="MobiDB-lite"/>
    </source>
</evidence>
<evidence type="ECO:0000313" key="3">
    <source>
        <dbReference type="Proteomes" id="UP001497457"/>
    </source>
</evidence>
<evidence type="ECO:0008006" key="4">
    <source>
        <dbReference type="Google" id="ProtNLM"/>
    </source>
</evidence>
<keyword evidence="3" id="KW-1185">Reference proteome</keyword>
<dbReference type="EMBL" id="OZ075127">
    <property type="protein sequence ID" value="CAL4949715.1"/>
    <property type="molecule type" value="Genomic_DNA"/>
</dbReference>
<dbReference type="InterPro" id="IPR036047">
    <property type="entry name" value="F-box-like_dom_sf"/>
</dbReference>
<evidence type="ECO:0000313" key="2">
    <source>
        <dbReference type="EMBL" id="CAL4949715.1"/>
    </source>
</evidence>
<gene>
    <name evidence="2" type="ORF">URODEC1_LOCUS38025</name>
</gene>
<dbReference type="InterPro" id="IPR055312">
    <property type="entry name" value="FBL15-like"/>
</dbReference>
<feature type="region of interest" description="Disordered" evidence="1">
    <location>
        <begin position="1"/>
        <end position="22"/>
    </location>
</feature>
<reference evidence="2 3" key="2">
    <citation type="submission" date="2024-10" db="EMBL/GenBank/DDBJ databases">
        <authorList>
            <person name="Ryan C."/>
        </authorList>
    </citation>
    <scope>NUCLEOTIDE SEQUENCE [LARGE SCALE GENOMIC DNA]</scope>
</reference>
<name>A0ABC8YWK1_9POAL</name>
<reference evidence="3" key="1">
    <citation type="submission" date="2024-06" db="EMBL/GenBank/DDBJ databases">
        <authorList>
            <person name="Ryan C."/>
        </authorList>
    </citation>
    <scope>NUCLEOTIDE SEQUENCE [LARGE SCALE GENOMIC DNA]</scope>
</reference>
<accession>A0ABC8YWK1</accession>
<proteinExistence type="predicted"/>
<dbReference type="AlphaFoldDB" id="A0ABC8YWK1"/>
<protein>
    <recommendedName>
        <fullName evidence="4">F-box domain-containing protein</fullName>
    </recommendedName>
</protein>
<dbReference type="SUPFAM" id="SSF81383">
    <property type="entry name" value="F-box domain"/>
    <property type="match status" value="1"/>
</dbReference>
<dbReference type="Proteomes" id="UP001497457">
    <property type="component" value="Chromosome 17b"/>
</dbReference>